<comment type="caution">
    <text evidence="1">The sequence shown here is derived from an EMBL/GenBank/DDBJ whole genome shotgun (WGS) entry which is preliminary data.</text>
</comment>
<evidence type="ECO:0000313" key="2">
    <source>
        <dbReference type="Proteomes" id="UP000824533"/>
    </source>
</evidence>
<gene>
    <name evidence="1" type="ORF">K1T71_000700</name>
</gene>
<protein>
    <submittedName>
        <fullName evidence="1">Uncharacterized protein</fullName>
    </submittedName>
</protein>
<keyword evidence="2" id="KW-1185">Reference proteome</keyword>
<name>A0ACC1DK44_9NEOP</name>
<dbReference type="Proteomes" id="UP000824533">
    <property type="component" value="Linkage Group LG01"/>
</dbReference>
<organism evidence="1 2">
    <name type="scientific">Dendrolimus kikuchii</name>
    <dbReference type="NCBI Taxonomy" id="765133"/>
    <lineage>
        <taxon>Eukaryota</taxon>
        <taxon>Metazoa</taxon>
        <taxon>Ecdysozoa</taxon>
        <taxon>Arthropoda</taxon>
        <taxon>Hexapoda</taxon>
        <taxon>Insecta</taxon>
        <taxon>Pterygota</taxon>
        <taxon>Neoptera</taxon>
        <taxon>Endopterygota</taxon>
        <taxon>Lepidoptera</taxon>
        <taxon>Glossata</taxon>
        <taxon>Ditrysia</taxon>
        <taxon>Bombycoidea</taxon>
        <taxon>Lasiocampidae</taxon>
        <taxon>Dendrolimus</taxon>
    </lineage>
</organism>
<dbReference type="EMBL" id="CM034387">
    <property type="protein sequence ID" value="KAJ0184277.1"/>
    <property type="molecule type" value="Genomic_DNA"/>
</dbReference>
<evidence type="ECO:0000313" key="1">
    <source>
        <dbReference type="EMBL" id="KAJ0184277.1"/>
    </source>
</evidence>
<sequence>MWELRACRGCLSVKSKLDKYNENTKKIYTCITGLAIEDTDGYPNFFCIECLALMKKVVSFRRKMRRAFYVMKEIMIKKKQVTHYDITTVNRHRTNLRSAIGYWNSRSSGFYAIDNTEQSKDNIEQGTANVASMEDVKPIIANIALDINNKTEEQSIVLHQYKPLSNGHVRHIIDLEPEIKYTKVEVPEEDTGQCEEFQEDIKKEFNEEAQDLIDDNNEDIDLTNVFEDLVDNEPNDSDYSLKDEFPTEEKVKKQKKADKKHLEKETKRLKYPIYKASKMLSVCDIEILTQKEQFETFEFLKSQPPFSTSTYKCGLCLTVYENIDLLMEHVAMHNSNVHHAFVCPICFLRFATNELLDMHHAENHKYLYKCRKCDGLKLCRLADLINHADSAKNMLMCDICYTWHKNRKKLEKHMAIWHLYIYECVYCPEKLFNRLEAKHHRITHKDVHKISCIYCNRVVNAVGMVYHKMKHHYAETYKDDCVACGRSFMSAEKLYTHQLQEHGVISINDLSCGDPEARCKVCNVQFLSVKSYKKHAVRKWHEDAMFFENTCVICHKMFDTTEDYEGHMTAKHKSGPTYPRKCSYCDKVFNQSGLFFRHQAKKHADKPSEYSNTPKLCEVCGATVFLMANHMRLHMQDMITFKCEYCNPVKQFSHPTLLARHVLAKHTPYPHICSICDRGYNGRQECLDHILKLHAPEKPFTCEFCSRRFSHMDYLRDHARNSHKVIIKRVSEYSSKMKSNLVVYPHSKLNLSLLKPNLLSSLRIKLSNYDNTKMVTLEKSKFEDYLVLDKGNEILDGSVPKKRKTKWDMKDLDCDEKVTKKRRVVKKGDDIITTTKIIHPMVKKVMVKQNKIKEEVIHDNSEVLDDNDSLINDNSEIVDDNTELVHDDDFGLIDDSGDVINEDSSENLVINEPLQVYEENNEQFVYINGVVYKVETED</sequence>
<accession>A0ACC1DK44</accession>
<reference evidence="1 2" key="1">
    <citation type="journal article" date="2021" name="Front. Genet.">
        <title>Chromosome-Level Genome Assembly Reveals Significant Gene Expansion in the Toll and IMD Signaling Pathways of Dendrolimus kikuchii.</title>
        <authorList>
            <person name="Zhou J."/>
            <person name="Wu P."/>
            <person name="Xiong Z."/>
            <person name="Liu N."/>
            <person name="Zhao N."/>
            <person name="Ji M."/>
            <person name="Qiu Y."/>
            <person name="Yang B."/>
        </authorList>
    </citation>
    <scope>NUCLEOTIDE SEQUENCE [LARGE SCALE GENOMIC DNA]</scope>
    <source>
        <strain evidence="1">Ann1</strain>
    </source>
</reference>
<proteinExistence type="predicted"/>